<dbReference type="InterPro" id="IPR022281">
    <property type="entry name" value="ATP-dep_Prtase_HsIV_su"/>
</dbReference>
<organism evidence="11 12">
    <name type="scientific">Vulgatibacter incomptus</name>
    <dbReference type="NCBI Taxonomy" id="1391653"/>
    <lineage>
        <taxon>Bacteria</taxon>
        <taxon>Pseudomonadati</taxon>
        <taxon>Myxococcota</taxon>
        <taxon>Myxococcia</taxon>
        <taxon>Myxococcales</taxon>
        <taxon>Cystobacterineae</taxon>
        <taxon>Vulgatibacteraceae</taxon>
        <taxon>Vulgatibacter</taxon>
    </lineage>
</organism>
<evidence type="ECO:0000256" key="6">
    <source>
        <dbReference type="ARBA" id="ARBA00022698"/>
    </source>
</evidence>
<evidence type="ECO:0000256" key="8">
    <source>
        <dbReference type="ARBA" id="ARBA00022801"/>
    </source>
</evidence>
<accession>A0A0K1PB38</accession>
<dbReference type="STRING" id="1391653.AKJ08_1130"/>
<dbReference type="SUPFAM" id="SSF56235">
    <property type="entry name" value="N-terminal nucleophile aminohydrolases (Ntn hydrolases)"/>
    <property type="match status" value="1"/>
</dbReference>
<keyword evidence="12" id="KW-1185">Reference proteome</keyword>
<feature type="binding site" evidence="10">
    <location>
        <position position="165"/>
    </location>
    <ligand>
        <name>Na(+)</name>
        <dbReference type="ChEBI" id="CHEBI:29101"/>
    </ligand>
</feature>
<dbReference type="Proteomes" id="UP000055590">
    <property type="component" value="Chromosome"/>
</dbReference>
<sequence>MSNPFDLHGTTILAVRRGRHVVIAGDGQVSMDKTIMKGNARKLRRLSEGRVIAGFAGGTADAFTLFEKFEARLKEHAHNLTRAAVELAKEWRTDKYLRRLEALLLVADEDRTLILTGAGDVIEPEHGAAAIGSGGHYALAAARALLDATDLPPKEIASRAMHIAAEICVYSNDKIVFEELGA</sequence>
<comment type="similarity">
    <text evidence="2 10">Belongs to the peptidase T1B family. HslV subfamily.</text>
</comment>
<evidence type="ECO:0000313" key="11">
    <source>
        <dbReference type="EMBL" id="AKU90743.1"/>
    </source>
</evidence>
<dbReference type="GO" id="GO:0046872">
    <property type="term" value="F:metal ion binding"/>
    <property type="evidence" value="ECO:0007669"/>
    <property type="project" value="UniProtKB-KW"/>
</dbReference>
<keyword evidence="3 10" id="KW-0963">Cytoplasm</keyword>
<comment type="catalytic activity">
    <reaction evidence="10">
        <text>ATP-dependent cleavage of peptide bonds with broad specificity.</text>
        <dbReference type="EC" id="3.4.25.2"/>
    </reaction>
</comment>
<dbReference type="NCBIfam" id="TIGR03692">
    <property type="entry name" value="ATP_dep_HslV"/>
    <property type="match status" value="1"/>
</dbReference>
<protein>
    <recommendedName>
        <fullName evidence="10">ATP-dependent protease subunit HslV</fullName>
        <ecNumber evidence="10">3.4.25.2</ecNumber>
    </recommendedName>
</protein>
<dbReference type="EC" id="3.4.25.2" evidence="10"/>
<feature type="active site" evidence="10">
    <location>
        <position position="10"/>
    </location>
</feature>
<evidence type="ECO:0000256" key="3">
    <source>
        <dbReference type="ARBA" id="ARBA00022490"/>
    </source>
</evidence>
<comment type="subunit">
    <text evidence="10">A double ring-shaped homohexamer of HslV is capped on each side by a ring-shaped HslU homohexamer. The assembly of the HslU/HslV complex is dependent on binding of ATP.</text>
</comment>
<dbReference type="InterPro" id="IPR029055">
    <property type="entry name" value="Ntn_hydrolases_N"/>
</dbReference>
<dbReference type="PANTHER" id="PTHR32194:SF0">
    <property type="entry name" value="ATP-DEPENDENT PROTEASE SUBUNIT HSLV"/>
    <property type="match status" value="1"/>
</dbReference>
<dbReference type="AlphaFoldDB" id="A0A0K1PB38"/>
<comment type="activity regulation">
    <text evidence="10">Allosterically activated by HslU binding.</text>
</comment>
<evidence type="ECO:0000256" key="10">
    <source>
        <dbReference type="HAMAP-Rule" id="MF_00248"/>
    </source>
</evidence>
<dbReference type="HAMAP" id="MF_00248">
    <property type="entry name" value="HslV"/>
    <property type="match status" value="1"/>
</dbReference>
<evidence type="ECO:0000256" key="1">
    <source>
        <dbReference type="ARBA" id="ARBA00004496"/>
    </source>
</evidence>
<evidence type="ECO:0000256" key="5">
    <source>
        <dbReference type="ARBA" id="ARBA00022670"/>
    </source>
</evidence>
<feature type="binding site" evidence="10">
    <location>
        <position position="171"/>
    </location>
    <ligand>
        <name>Na(+)</name>
        <dbReference type="ChEBI" id="CHEBI:29101"/>
    </ligand>
</feature>
<name>A0A0K1PB38_9BACT</name>
<comment type="function">
    <text evidence="10">Protease subunit of a proteasome-like degradation complex believed to be a general protein degrading machinery.</text>
</comment>
<dbReference type="InterPro" id="IPR023333">
    <property type="entry name" value="Proteasome_suB-type"/>
</dbReference>
<dbReference type="PANTHER" id="PTHR32194">
    <property type="entry name" value="METALLOPROTEASE TLDD"/>
    <property type="match status" value="1"/>
</dbReference>
<dbReference type="PROSITE" id="PS51476">
    <property type="entry name" value="PROTEASOME_BETA_2"/>
    <property type="match status" value="1"/>
</dbReference>
<comment type="subcellular location">
    <subcellularLocation>
        <location evidence="1 10">Cytoplasm</location>
    </subcellularLocation>
</comment>
<dbReference type="GO" id="GO:0051603">
    <property type="term" value="P:proteolysis involved in protein catabolic process"/>
    <property type="evidence" value="ECO:0007669"/>
    <property type="project" value="InterPro"/>
</dbReference>
<dbReference type="EMBL" id="CP012332">
    <property type="protein sequence ID" value="AKU90743.1"/>
    <property type="molecule type" value="Genomic_DNA"/>
</dbReference>
<evidence type="ECO:0000313" key="12">
    <source>
        <dbReference type="Proteomes" id="UP000055590"/>
    </source>
</evidence>
<reference evidence="11 12" key="1">
    <citation type="submission" date="2015-08" db="EMBL/GenBank/DDBJ databases">
        <authorList>
            <person name="Babu N.S."/>
            <person name="Beckwith C.J."/>
            <person name="Beseler K.G."/>
            <person name="Brison A."/>
            <person name="Carone J.V."/>
            <person name="Caskin T.P."/>
            <person name="Diamond M."/>
            <person name="Durham M.E."/>
            <person name="Foxe J.M."/>
            <person name="Go M."/>
            <person name="Henderson B.A."/>
            <person name="Jones I.B."/>
            <person name="McGettigan J.A."/>
            <person name="Micheletti S.J."/>
            <person name="Nasrallah M.E."/>
            <person name="Ortiz D."/>
            <person name="Piller C.R."/>
            <person name="Privatt S.R."/>
            <person name="Schneider S.L."/>
            <person name="Sharp S."/>
            <person name="Smith T.C."/>
            <person name="Stanton J.D."/>
            <person name="Ullery H.E."/>
            <person name="Wilson R.J."/>
            <person name="Serrano M.G."/>
            <person name="Buck G."/>
            <person name="Lee V."/>
            <person name="Wang Y."/>
            <person name="Carvalho R."/>
            <person name="Voegtly L."/>
            <person name="Shi R."/>
            <person name="Duckworth R."/>
            <person name="Johnson A."/>
            <person name="Loviza R."/>
            <person name="Walstead R."/>
            <person name="Shah Z."/>
            <person name="Kiflezghi M."/>
            <person name="Wade K."/>
            <person name="Ball S.L."/>
            <person name="Bradley K.W."/>
            <person name="Asai D.J."/>
            <person name="Bowman C.A."/>
            <person name="Russell D.A."/>
            <person name="Pope W.H."/>
            <person name="Jacobs-Sera D."/>
            <person name="Hendrix R.W."/>
            <person name="Hatfull G.F."/>
        </authorList>
    </citation>
    <scope>NUCLEOTIDE SEQUENCE [LARGE SCALE GENOMIC DNA]</scope>
    <source>
        <strain evidence="11 12">DSM 27710</strain>
    </source>
</reference>
<dbReference type="NCBIfam" id="NF003964">
    <property type="entry name" value="PRK05456.1"/>
    <property type="match status" value="1"/>
</dbReference>
<evidence type="ECO:0000256" key="9">
    <source>
        <dbReference type="ARBA" id="ARBA00023053"/>
    </source>
</evidence>
<dbReference type="GO" id="GO:0005839">
    <property type="term" value="C:proteasome core complex"/>
    <property type="evidence" value="ECO:0007669"/>
    <property type="project" value="InterPro"/>
</dbReference>
<evidence type="ECO:0000256" key="7">
    <source>
        <dbReference type="ARBA" id="ARBA00022723"/>
    </source>
</evidence>
<dbReference type="Pfam" id="PF00227">
    <property type="entry name" value="Proteasome"/>
    <property type="match status" value="1"/>
</dbReference>
<keyword evidence="7 10" id="KW-0479">Metal-binding</keyword>
<dbReference type="Gene3D" id="3.60.20.10">
    <property type="entry name" value="Glutamine Phosphoribosylpyrophosphate, subunit 1, domain 1"/>
    <property type="match status" value="1"/>
</dbReference>
<dbReference type="CDD" id="cd01913">
    <property type="entry name" value="protease_HslV"/>
    <property type="match status" value="1"/>
</dbReference>
<dbReference type="GO" id="GO:0009376">
    <property type="term" value="C:HslUV protease complex"/>
    <property type="evidence" value="ECO:0007669"/>
    <property type="project" value="UniProtKB-UniRule"/>
</dbReference>
<proteinExistence type="inferred from homology"/>
<evidence type="ECO:0000256" key="2">
    <source>
        <dbReference type="ARBA" id="ARBA00006053"/>
    </source>
</evidence>
<feature type="binding site" evidence="10">
    <location>
        <position position="168"/>
    </location>
    <ligand>
        <name>Na(+)</name>
        <dbReference type="ChEBI" id="CHEBI:29101"/>
    </ligand>
</feature>
<dbReference type="RefSeq" id="WP_050725152.1">
    <property type="nucleotide sequence ID" value="NZ_CP012332.1"/>
</dbReference>
<keyword evidence="5 10" id="KW-0645">Protease</keyword>
<keyword evidence="6 10" id="KW-0888">Threonine protease</keyword>
<dbReference type="KEGG" id="vin:AKJ08_1130"/>
<dbReference type="PIRSF" id="PIRSF039093">
    <property type="entry name" value="HslV"/>
    <property type="match status" value="1"/>
</dbReference>
<dbReference type="InterPro" id="IPR001353">
    <property type="entry name" value="Proteasome_sua/b"/>
</dbReference>
<keyword evidence="9 10" id="KW-0915">Sodium</keyword>
<keyword evidence="4 10" id="KW-0021">Allosteric enzyme</keyword>
<dbReference type="OrthoDB" id="9804884at2"/>
<dbReference type="PATRIC" id="fig|1391653.3.peg.1159"/>
<keyword evidence="8 10" id="KW-0378">Hydrolase</keyword>
<gene>
    <name evidence="10" type="primary">hslV</name>
    <name evidence="11" type="ORF">AKJ08_1130</name>
</gene>
<dbReference type="GO" id="GO:0004298">
    <property type="term" value="F:threonine-type endopeptidase activity"/>
    <property type="evidence" value="ECO:0007669"/>
    <property type="project" value="UniProtKB-KW"/>
</dbReference>
<evidence type="ECO:0000256" key="4">
    <source>
        <dbReference type="ARBA" id="ARBA00022533"/>
    </source>
</evidence>